<dbReference type="Pfam" id="PF13540">
    <property type="entry name" value="RCC1_2"/>
    <property type="match status" value="2"/>
</dbReference>
<dbReference type="PRINTS" id="PR00633">
    <property type="entry name" value="RCCNDNSATION"/>
</dbReference>
<evidence type="ECO:0000256" key="1">
    <source>
        <dbReference type="ARBA" id="ARBA00022737"/>
    </source>
</evidence>
<dbReference type="SUPFAM" id="SSF50985">
    <property type="entry name" value="RCC1/BLIP-II"/>
    <property type="match status" value="1"/>
</dbReference>
<dbReference type="PROSITE" id="PS50012">
    <property type="entry name" value="RCC1_3"/>
    <property type="match status" value="6"/>
</dbReference>
<feature type="domain" description="RCC1-like" evidence="4">
    <location>
        <begin position="53"/>
        <end position="308"/>
    </location>
</feature>
<sequence length="596" mass="65325">MHDYFWHILIQTKGELSMKRFLSVIIVAVIMVSVLPVSHVSAYVTGTVGQYNTISAGGDHSMVIKTDGTLWAWGSVGYGQLGTDMRFDYRPFMGFAWQIVPDKVMDDVISVSAGDGFTMAIKNDHTLWAWGSNTLYDLGNDGESNVNNMDKYGREYSYQTIPIKIMDDVEAVSAGYNHTMAIKTDGTLWAWGHNDYGQFGNNEIGNFSDEGHRIQTTPVKIMDDVASVSTAYRVTMIIKTDGTLWACGNNQYGQIGNGGSGIQTTPVKIMDNVVSVSTSGYHTMAIKNDGSLWAWGKNEYHELGNGKGGTISKKHEYYEDIYVQEPIYERKPVKIMDNVAAVSAGYGFTMAIKTDGTLWAWGLNDRGQLGNGGKGDIKNDNTVVQTKPVKIMDNVASVSASQHHVLAVTMDGTLRSWGLNDSGQLGYNGVTDISKWGDYYQTVPKKVMSGVDADRAIAKPSTSAVLVDGRKISFDAYTINGSNYFKLRDLAAVLSGSEKQFDVTWDNANKAINLISGKPYTTVGGELTAGDGKSKIVARSKSKIYTDGVPVALRAYTINGNNYFKLRDVAKVFNFSVEWDGKTNTIVLDTSENYVD</sequence>
<dbReference type="Gene3D" id="2.130.10.30">
    <property type="entry name" value="Regulator of chromosome condensation 1/beta-lactamase-inhibitor protein II"/>
    <property type="match status" value="3"/>
</dbReference>
<dbReference type="PANTHER" id="PTHR22872">
    <property type="entry name" value="BTK-BINDING PROTEIN-RELATED"/>
    <property type="match status" value="1"/>
</dbReference>
<dbReference type="InterPro" id="IPR009091">
    <property type="entry name" value="RCC1/BLIP-II"/>
</dbReference>
<comment type="caution">
    <text evidence="5">The sequence shown here is derived from an EMBL/GenBank/DDBJ whole genome shotgun (WGS) entry which is preliminary data.</text>
</comment>
<evidence type="ECO:0000313" key="6">
    <source>
        <dbReference type="Proteomes" id="UP000236151"/>
    </source>
</evidence>
<dbReference type="InterPro" id="IPR058923">
    <property type="entry name" value="RCC1-like_dom"/>
</dbReference>
<feature type="transmembrane region" description="Helical" evidence="2">
    <location>
        <begin position="21"/>
        <end position="44"/>
    </location>
</feature>
<accession>A0A2K2EZY8</accession>
<dbReference type="EMBL" id="NIOJ01000084">
    <property type="protein sequence ID" value="PNT94905.1"/>
    <property type="molecule type" value="Genomic_DNA"/>
</dbReference>
<dbReference type="KEGG" id="cthd:CDO33_12805"/>
<dbReference type="Pfam" id="PF07833">
    <property type="entry name" value="Cu_amine_oxidN1"/>
    <property type="match status" value="1"/>
</dbReference>
<dbReference type="Pfam" id="PF25390">
    <property type="entry name" value="WD40_RLD"/>
    <property type="match status" value="1"/>
</dbReference>
<protein>
    <submittedName>
        <fullName evidence="5">Uncharacterized protein</fullName>
    </submittedName>
</protein>
<dbReference type="InterPro" id="IPR000408">
    <property type="entry name" value="Reg_chr_condens"/>
</dbReference>
<proteinExistence type="predicted"/>
<dbReference type="InterPro" id="IPR051625">
    <property type="entry name" value="Signaling_Regulatory_Domain"/>
</dbReference>
<evidence type="ECO:0000259" key="3">
    <source>
        <dbReference type="Pfam" id="PF07833"/>
    </source>
</evidence>
<dbReference type="PROSITE" id="PS00626">
    <property type="entry name" value="RCC1_2"/>
    <property type="match status" value="2"/>
</dbReference>
<dbReference type="AlphaFoldDB" id="A0A2K2EZY8"/>
<keyword evidence="2" id="KW-0472">Membrane</keyword>
<dbReference type="InterPro" id="IPR012854">
    <property type="entry name" value="Cu_amine_oxidase-like_N"/>
</dbReference>
<keyword evidence="1" id="KW-0677">Repeat</keyword>
<feature type="domain" description="Copper amine oxidase-like N-terminal" evidence="3">
    <location>
        <begin position="467"/>
        <end position="587"/>
    </location>
</feature>
<evidence type="ECO:0000313" key="5">
    <source>
        <dbReference type="EMBL" id="PNT94905.1"/>
    </source>
</evidence>
<name>A0A2K2EZY8_9CLOT</name>
<keyword evidence="2" id="KW-0812">Transmembrane</keyword>
<gene>
    <name evidence="5" type="ORF">CDQ84_18070</name>
</gene>
<keyword evidence="2" id="KW-1133">Transmembrane helix</keyword>
<evidence type="ECO:0000256" key="2">
    <source>
        <dbReference type="SAM" id="Phobius"/>
    </source>
</evidence>
<dbReference type="Proteomes" id="UP000236151">
    <property type="component" value="Unassembled WGS sequence"/>
</dbReference>
<evidence type="ECO:0000259" key="4">
    <source>
        <dbReference type="Pfam" id="PF25390"/>
    </source>
</evidence>
<keyword evidence="6" id="KW-1185">Reference proteome</keyword>
<organism evidence="5 6">
    <name type="scientific">Clostridium thermosuccinogenes</name>
    <dbReference type="NCBI Taxonomy" id="84032"/>
    <lineage>
        <taxon>Bacteria</taxon>
        <taxon>Bacillati</taxon>
        <taxon>Bacillota</taxon>
        <taxon>Clostridia</taxon>
        <taxon>Eubacteriales</taxon>
        <taxon>Clostridiaceae</taxon>
        <taxon>Clostridium</taxon>
    </lineage>
</organism>
<reference evidence="5 6" key="1">
    <citation type="submission" date="2017-06" db="EMBL/GenBank/DDBJ databases">
        <title>Investigating the central metabolism of Clostridium thermosuccinogenes.</title>
        <authorList>
            <person name="Koendjbiharie J.G."/>
            <person name="van Kranenburg R."/>
        </authorList>
    </citation>
    <scope>NUCLEOTIDE SEQUENCE [LARGE SCALE GENOMIC DNA]</scope>
    <source>
        <strain evidence="5 6">DSM 5806</strain>
    </source>
</reference>